<reference evidence="4" key="1">
    <citation type="submission" date="2017-02" db="EMBL/GenBank/DDBJ databases">
        <authorList>
            <person name="Mornico D."/>
        </authorList>
    </citation>
    <scope>NUCLEOTIDE SEQUENCE [LARGE SCALE GENOMIC DNA]</scope>
</reference>
<keyword evidence="3" id="KW-0378">Hydrolase</keyword>
<proteinExistence type="predicted"/>
<dbReference type="Pfam" id="PF01551">
    <property type="entry name" value="Peptidase_M23"/>
    <property type="match status" value="1"/>
</dbReference>
<dbReference type="STRING" id="1945520.A1019T_00427"/>
<dbReference type="GO" id="GO:0004222">
    <property type="term" value="F:metalloendopeptidase activity"/>
    <property type="evidence" value="ECO:0007669"/>
    <property type="project" value="TreeGrafter"/>
</dbReference>
<keyword evidence="1" id="KW-0812">Transmembrane</keyword>
<dbReference type="PANTHER" id="PTHR21666:SF268">
    <property type="entry name" value="PEPTIDASE M23 DOMAIN-CONTAINING PROTEIN"/>
    <property type="match status" value="1"/>
</dbReference>
<evidence type="ECO:0000313" key="4">
    <source>
        <dbReference type="Proteomes" id="UP000188169"/>
    </source>
</evidence>
<evidence type="ECO:0000313" key="3">
    <source>
        <dbReference type="EMBL" id="SJM36466.1"/>
    </source>
</evidence>
<protein>
    <submittedName>
        <fullName evidence="3">L-Ala--D-Glu endopeptidase</fullName>
        <ecNumber evidence="3">3.4.-.-</ecNumber>
    </submittedName>
</protein>
<name>A0A1R4ED87_9GAMM</name>
<dbReference type="CDD" id="cd12797">
    <property type="entry name" value="M23_peptidase"/>
    <property type="match status" value="1"/>
</dbReference>
<dbReference type="InterPro" id="IPR011055">
    <property type="entry name" value="Dup_hybrid_motif"/>
</dbReference>
<dbReference type="EC" id="3.4.-.-" evidence="3"/>
<dbReference type="EMBL" id="FUGD01000048">
    <property type="protein sequence ID" value="SJM36466.1"/>
    <property type="molecule type" value="Genomic_DNA"/>
</dbReference>
<dbReference type="Gene3D" id="2.70.70.10">
    <property type="entry name" value="Glucose Permease (Domain IIA)"/>
    <property type="match status" value="1"/>
</dbReference>
<dbReference type="RefSeq" id="WP_077447872.1">
    <property type="nucleotide sequence ID" value="NZ_FUGD01000048.1"/>
</dbReference>
<accession>A0A1R4ED87</accession>
<evidence type="ECO:0000256" key="1">
    <source>
        <dbReference type="SAM" id="Phobius"/>
    </source>
</evidence>
<dbReference type="PANTHER" id="PTHR21666">
    <property type="entry name" value="PEPTIDASE-RELATED"/>
    <property type="match status" value="1"/>
</dbReference>
<dbReference type="SUPFAM" id="SSF51261">
    <property type="entry name" value="Duplicated hybrid motif"/>
    <property type="match status" value="1"/>
</dbReference>
<dbReference type="OrthoDB" id="9800107at2"/>
<dbReference type="Proteomes" id="UP000188169">
    <property type="component" value="Unassembled WGS sequence"/>
</dbReference>
<feature type="domain" description="M23ase beta-sheet core" evidence="2">
    <location>
        <begin position="94"/>
        <end position="191"/>
    </location>
</feature>
<keyword evidence="4" id="KW-1185">Reference proteome</keyword>
<keyword evidence="1" id="KW-0472">Membrane</keyword>
<gene>
    <name evidence="3" type="primary">lytH</name>
    <name evidence="3" type="ORF">A1019T_00427</name>
</gene>
<dbReference type="InterPro" id="IPR050570">
    <property type="entry name" value="Cell_wall_metabolism_enzyme"/>
</dbReference>
<dbReference type="AlphaFoldDB" id="A0A1R4ED87"/>
<evidence type="ECO:0000259" key="2">
    <source>
        <dbReference type="Pfam" id="PF01551"/>
    </source>
</evidence>
<organism evidence="3 4">
    <name type="scientific">Psychrobacter pasteurii</name>
    <dbReference type="NCBI Taxonomy" id="1945520"/>
    <lineage>
        <taxon>Bacteria</taxon>
        <taxon>Pseudomonadati</taxon>
        <taxon>Pseudomonadota</taxon>
        <taxon>Gammaproteobacteria</taxon>
        <taxon>Moraxellales</taxon>
        <taxon>Moraxellaceae</taxon>
        <taxon>Psychrobacter</taxon>
    </lineage>
</organism>
<dbReference type="InterPro" id="IPR016047">
    <property type="entry name" value="M23ase_b-sheet_dom"/>
</dbReference>
<keyword evidence="1" id="KW-1133">Transmembrane helix</keyword>
<sequence length="197" mass="21336">MPNSSFDQKKPSQPSKFFGLLKRLIKIFLLLAAGYLAYIYSADIRQELTQYVTSSMRYSKLIKQAPPEPNSLPSPIEGANLTDTWGAARSGGRSHEGIDIFAARNTPIHSTTPGIVRKVGTNELGGNVVMILGPGAVSHYYAHLQDFADIKEGDWVEAGDVIGYVGDSGNAKGTPTHVHYGIYTQSGAVNPYPLLIK</sequence>
<feature type="transmembrane region" description="Helical" evidence="1">
    <location>
        <begin position="20"/>
        <end position="40"/>
    </location>
</feature>